<evidence type="ECO:0000259" key="3">
    <source>
        <dbReference type="PROSITE" id="PS50974"/>
    </source>
</evidence>
<dbReference type="GO" id="GO:0005829">
    <property type="term" value="C:cytosol"/>
    <property type="evidence" value="ECO:0007669"/>
    <property type="project" value="TreeGrafter"/>
</dbReference>
<accession>A0A6J6IHK2</accession>
<organism evidence="4">
    <name type="scientific">freshwater metagenome</name>
    <dbReference type="NCBI Taxonomy" id="449393"/>
    <lineage>
        <taxon>unclassified sequences</taxon>
        <taxon>metagenomes</taxon>
        <taxon>ecological metagenomes</taxon>
    </lineage>
</organism>
<dbReference type="GO" id="GO:0046872">
    <property type="term" value="F:metal ion binding"/>
    <property type="evidence" value="ECO:0007669"/>
    <property type="project" value="UniProtKB-KW"/>
</dbReference>
<dbReference type="SUPFAM" id="SSF56507">
    <property type="entry name" value="Methionine synthase activation domain-like"/>
    <property type="match status" value="1"/>
</dbReference>
<dbReference type="PROSITE" id="PS50974">
    <property type="entry name" value="ADOMET_ACTIVATION"/>
    <property type="match status" value="1"/>
</dbReference>
<sequence>MGNTISKAANEFFAADAYREYLELHGLSVQLTEALAEHWHARVREEFAVRDLDAPDLQGILDQGYRGSRYSFGYPACPDIEQQTQLCELLDPGRIGVELSEEFQLHPEQSTSAIIVHHPEAKYFNAN</sequence>
<keyword evidence="2" id="KW-0170">Cobalt</keyword>
<evidence type="ECO:0000313" key="4">
    <source>
        <dbReference type="EMBL" id="CAB4623971.1"/>
    </source>
</evidence>
<dbReference type="PANTHER" id="PTHR45833:SF1">
    <property type="entry name" value="METHIONINE SYNTHASE"/>
    <property type="match status" value="1"/>
</dbReference>
<dbReference type="InterPro" id="IPR004223">
    <property type="entry name" value="VitB12-dep_Met_synth_activ_dom"/>
</dbReference>
<name>A0A6J6IHK2_9ZZZZ</name>
<protein>
    <submittedName>
        <fullName evidence="4">Unannotated protein</fullName>
    </submittedName>
</protein>
<proteinExistence type="predicted"/>
<dbReference type="InterPro" id="IPR037010">
    <property type="entry name" value="VitB12-dep_Met_synth_activ_sf"/>
</dbReference>
<gene>
    <name evidence="4" type="ORF">UFOPK1946_00705</name>
</gene>
<keyword evidence="1" id="KW-0479">Metal-binding</keyword>
<dbReference type="Pfam" id="PF02965">
    <property type="entry name" value="Met_synt_B12"/>
    <property type="match status" value="1"/>
</dbReference>
<dbReference type="Gene3D" id="3.10.196.10">
    <property type="entry name" value="Vitamin B12-dependent methionine synthase, activation domain"/>
    <property type="match status" value="1"/>
</dbReference>
<reference evidence="4" key="1">
    <citation type="submission" date="2020-05" db="EMBL/GenBank/DDBJ databases">
        <authorList>
            <person name="Chiriac C."/>
            <person name="Salcher M."/>
            <person name="Ghai R."/>
            <person name="Kavagutti S V."/>
        </authorList>
    </citation>
    <scope>NUCLEOTIDE SEQUENCE</scope>
</reference>
<dbReference type="GO" id="GO:0008705">
    <property type="term" value="F:methionine synthase activity"/>
    <property type="evidence" value="ECO:0007669"/>
    <property type="project" value="InterPro"/>
</dbReference>
<dbReference type="PANTHER" id="PTHR45833">
    <property type="entry name" value="METHIONINE SYNTHASE"/>
    <property type="match status" value="1"/>
</dbReference>
<feature type="domain" description="AdoMet activation" evidence="3">
    <location>
        <begin position="1"/>
        <end position="127"/>
    </location>
</feature>
<evidence type="ECO:0000256" key="1">
    <source>
        <dbReference type="ARBA" id="ARBA00022723"/>
    </source>
</evidence>
<dbReference type="AlphaFoldDB" id="A0A6J6IHK2"/>
<evidence type="ECO:0000256" key="2">
    <source>
        <dbReference type="ARBA" id="ARBA00023285"/>
    </source>
</evidence>
<dbReference type="GO" id="GO:0046653">
    <property type="term" value="P:tetrahydrofolate metabolic process"/>
    <property type="evidence" value="ECO:0007669"/>
    <property type="project" value="TreeGrafter"/>
</dbReference>
<dbReference type="GO" id="GO:0050667">
    <property type="term" value="P:homocysteine metabolic process"/>
    <property type="evidence" value="ECO:0007669"/>
    <property type="project" value="TreeGrafter"/>
</dbReference>
<dbReference type="EMBL" id="CAEZVG010000033">
    <property type="protein sequence ID" value="CAB4623971.1"/>
    <property type="molecule type" value="Genomic_DNA"/>
</dbReference>
<dbReference type="InterPro" id="IPR050554">
    <property type="entry name" value="Met_Synthase/Corrinoid"/>
</dbReference>